<feature type="transmembrane region" description="Helical" evidence="7">
    <location>
        <begin position="229"/>
        <end position="247"/>
    </location>
</feature>
<sequence>MNRSKLSKLYIMVPLALLCCFLWGSAFPMVKIGYEMFSIAESDTASQILFAGIRFSLAGALVILFGSLIAKKPLYPRNKTEIGHCLLLSLFQTVLQYTAFYIGLAHTSGVKSSILVALNVFLSLLLSAVVFKMEKLTAPKLIGVLIGFAGVVLIHFEAGGFGGFALNGEGAIILSAFAYSVSGVLIKRFSANEAPVMLSGWQFLAGGIVMAAFAALAGGRVHMHLDIKSVLAILYLALISAVAYTVWGLLLKYNPVSRVSVIGFMNPVFGVLLSAAFLGESGEAFSFKNLVSLVLVCIGIYVVNAKFTGKKKPGVDKS</sequence>
<keyword evidence="3" id="KW-1003">Cell membrane</keyword>
<comment type="similarity">
    <text evidence="2">Belongs to the EamA transporter family.</text>
</comment>
<feature type="transmembrane region" description="Helical" evidence="7">
    <location>
        <begin position="82"/>
        <end position="102"/>
    </location>
</feature>
<reference evidence="9" key="2">
    <citation type="submission" date="2021-04" db="EMBL/GenBank/DDBJ databases">
        <authorList>
            <person name="Gilroy R."/>
        </authorList>
    </citation>
    <scope>NUCLEOTIDE SEQUENCE</scope>
    <source>
        <strain evidence="9">421</strain>
    </source>
</reference>
<feature type="domain" description="EamA" evidence="8">
    <location>
        <begin position="168"/>
        <end position="304"/>
    </location>
</feature>
<feature type="transmembrane region" description="Helical" evidence="7">
    <location>
        <begin position="9"/>
        <end position="28"/>
    </location>
</feature>
<evidence type="ECO:0000256" key="2">
    <source>
        <dbReference type="ARBA" id="ARBA00007362"/>
    </source>
</evidence>
<dbReference type="InterPro" id="IPR050638">
    <property type="entry name" value="AA-Vitamin_Transporters"/>
</dbReference>
<evidence type="ECO:0000256" key="6">
    <source>
        <dbReference type="ARBA" id="ARBA00023136"/>
    </source>
</evidence>
<evidence type="ECO:0000256" key="4">
    <source>
        <dbReference type="ARBA" id="ARBA00022692"/>
    </source>
</evidence>
<dbReference type="EMBL" id="DXGE01000034">
    <property type="protein sequence ID" value="HIW86388.1"/>
    <property type="molecule type" value="Genomic_DNA"/>
</dbReference>
<evidence type="ECO:0000256" key="5">
    <source>
        <dbReference type="ARBA" id="ARBA00022989"/>
    </source>
</evidence>
<dbReference type="Proteomes" id="UP000824205">
    <property type="component" value="Unassembled WGS sequence"/>
</dbReference>
<dbReference type="GO" id="GO:0005886">
    <property type="term" value="C:plasma membrane"/>
    <property type="evidence" value="ECO:0007669"/>
    <property type="project" value="UniProtKB-SubCell"/>
</dbReference>
<dbReference type="InterPro" id="IPR000620">
    <property type="entry name" value="EamA_dom"/>
</dbReference>
<feature type="transmembrane region" description="Helical" evidence="7">
    <location>
        <begin position="164"/>
        <end position="186"/>
    </location>
</feature>
<feature type="transmembrane region" description="Helical" evidence="7">
    <location>
        <begin position="114"/>
        <end position="131"/>
    </location>
</feature>
<feature type="transmembrane region" description="Helical" evidence="7">
    <location>
        <begin position="48"/>
        <end position="70"/>
    </location>
</feature>
<evidence type="ECO:0000256" key="1">
    <source>
        <dbReference type="ARBA" id="ARBA00004651"/>
    </source>
</evidence>
<feature type="domain" description="EamA" evidence="8">
    <location>
        <begin position="13"/>
        <end position="154"/>
    </location>
</feature>
<feature type="transmembrane region" description="Helical" evidence="7">
    <location>
        <begin position="138"/>
        <end position="158"/>
    </location>
</feature>
<dbReference type="PANTHER" id="PTHR32322:SF18">
    <property type="entry name" value="S-ADENOSYLMETHIONINE_S-ADENOSYLHOMOCYSTEINE TRANSPORTER"/>
    <property type="match status" value="1"/>
</dbReference>
<evidence type="ECO:0000313" key="10">
    <source>
        <dbReference type="Proteomes" id="UP000824205"/>
    </source>
</evidence>
<keyword evidence="4 7" id="KW-0812">Transmembrane</keyword>
<reference evidence="9" key="1">
    <citation type="journal article" date="2021" name="PeerJ">
        <title>Extensive microbial diversity within the chicken gut microbiome revealed by metagenomics and culture.</title>
        <authorList>
            <person name="Gilroy R."/>
            <person name="Ravi A."/>
            <person name="Getino M."/>
            <person name="Pursley I."/>
            <person name="Horton D.L."/>
            <person name="Alikhan N.F."/>
            <person name="Baker D."/>
            <person name="Gharbi K."/>
            <person name="Hall N."/>
            <person name="Watson M."/>
            <person name="Adriaenssens E.M."/>
            <person name="Foster-Nyarko E."/>
            <person name="Jarju S."/>
            <person name="Secka A."/>
            <person name="Antonio M."/>
            <person name="Oren A."/>
            <person name="Chaudhuri R.R."/>
            <person name="La Ragione R."/>
            <person name="Hildebrand F."/>
            <person name="Pallen M.J."/>
        </authorList>
    </citation>
    <scope>NUCLEOTIDE SEQUENCE</scope>
    <source>
        <strain evidence="9">421</strain>
    </source>
</reference>
<keyword evidence="6 7" id="KW-0472">Membrane</keyword>
<comment type="subcellular location">
    <subcellularLocation>
        <location evidence="1">Cell membrane</location>
        <topology evidence="1">Multi-pass membrane protein</topology>
    </subcellularLocation>
</comment>
<proteinExistence type="inferred from homology"/>
<accession>A0A9D1RE12</accession>
<name>A0A9D1RE12_9FIRM</name>
<protein>
    <submittedName>
        <fullName evidence="9">DMT family transporter</fullName>
    </submittedName>
</protein>
<organism evidence="9 10">
    <name type="scientific">Candidatus Eubacterium faecipullorum</name>
    <dbReference type="NCBI Taxonomy" id="2838571"/>
    <lineage>
        <taxon>Bacteria</taxon>
        <taxon>Bacillati</taxon>
        <taxon>Bacillota</taxon>
        <taxon>Clostridia</taxon>
        <taxon>Eubacteriales</taxon>
        <taxon>Eubacteriaceae</taxon>
        <taxon>Eubacterium</taxon>
    </lineage>
</organism>
<evidence type="ECO:0000256" key="3">
    <source>
        <dbReference type="ARBA" id="ARBA00022475"/>
    </source>
</evidence>
<dbReference type="PANTHER" id="PTHR32322">
    <property type="entry name" value="INNER MEMBRANE TRANSPORTER"/>
    <property type="match status" value="1"/>
</dbReference>
<keyword evidence="5 7" id="KW-1133">Transmembrane helix</keyword>
<dbReference type="AlphaFoldDB" id="A0A9D1RE12"/>
<evidence type="ECO:0000259" key="8">
    <source>
        <dbReference type="Pfam" id="PF00892"/>
    </source>
</evidence>
<dbReference type="Pfam" id="PF00892">
    <property type="entry name" value="EamA"/>
    <property type="match status" value="2"/>
</dbReference>
<gene>
    <name evidence="9" type="ORF">IAA48_07830</name>
</gene>
<feature type="transmembrane region" description="Helical" evidence="7">
    <location>
        <begin position="259"/>
        <end position="279"/>
    </location>
</feature>
<evidence type="ECO:0000313" key="9">
    <source>
        <dbReference type="EMBL" id="HIW86388.1"/>
    </source>
</evidence>
<evidence type="ECO:0000256" key="7">
    <source>
        <dbReference type="SAM" id="Phobius"/>
    </source>
</evidence>
<dbReference type="InterPro" id="IPR037185">
    <property type="entry name" value="EmrE-like"/>
</dbReference>
<dbReference type="SUPFAM" id="SSF103481">
    <property type="entry name" value="Multidrug resistance efflux transporter EmrE"/>
    <property type="match status" value="2"/>
</dbReference>
<feature type="transmembrane region" description="Helical" evidence="7">
    <location>
        <begin position="285"/>
        <end position="303"/>
    </location>
</feature>
<comment type="caution">
    <text evidence="9">The sequence shown here is derived from an EMBL/GenBank/DDBJ whole genome shotgun (WGS) entry which is preliminary data.</text>
</comment>
<feature type="transmembrane region" description="Helical" evidence="7">
    <location>
        <begin position="198"/>
        <end position="217"/>
    </location>
</feature>